<organism evidence="1 2">
    <name type="scientific">Rhabditophanes sp. KR3021</name>
    <dbReference type="NCBI Taxonomy" id="114890"/>
    <lineage>
        <taxon>Eukaryota</taxon>
        <taxon>Metazoa</taxon>
        <taxon>Ecdysozoa</taxon>
        <taxon>Nematoda</taxon>
        <taxon>Chromadorea</taxon>
        <taxon>Rhabditida</taxon>
        <taxon>Tylenchina</taxon>
        <taxon>Panagrolaimomorpha</taxon>
        <taxon>Strongyloidoidea</taxon>
        <taxon>Alloionematidae</taxon>
        <taxon>Rhabditophanes</taxon>
    </lineage>
</organism>
<evidence type="ECO:0000313" key="1">
    <source>
        <dbReference type="Proteomes" id="UP000095286"/>
    </source>
</evidence>
<reference evidence="2" key="1">
    <citation type="submission" date="2016-11" db="UniProtKB">
        <authorList>
            <consortium name="WormBaseParasite"/>
        </authorList>
    </citation>
    <scope>IDENTIFICATION</scope>
    <source>
        <strain evidence="2">KR3021</strain>
    </source>
</reference>
<name>A0AC35UFS0_9BILA</name>
<evidence type="ECO:0000313" key="2">
    <source>
        <dbReference type="WBParaSite" id="RSKR_0001092100.1"/>
    </source>
</evidence>
<dbReference type="Proteomes" id="UP000095286">
    <property type="component" value="Unplaced"/>
</dbReference>
<accession>A0AC35UFS0</accession>
<proteinExistence type="predicted"/>
<sequence length="412" mass="46892">MSTVSFWDTQISNKSFTYGWVYDQLLEKDPEFQAFIKEKEIIEASGYDVSNSKGCFSEVFKITFVATDGSKYNTILKLPGSESFDSAIQSAFCVDDSGIKYKSTNEMEKSIIEMHNRECDYYNKFAHEGIPIPVVFNAVYWDPTKGQDGGLLMKDLSSDSKMMNFSESLSLAQIFHVVDAVAKLQAYSIRNQAFVDSCDYKFPLRNVDLSAIVETLVPALKQKHLSVIGAELDTFLPIALSPQFQALGKSKNGPNENVPRTLIHGDIYTNNLFFKIDSNKNVTSELKCIMDWQHMHVNTPGSDLARFLILSCDGDIRRRNKDVIFQHFYSNLIKELNGIEVPFTLDAFESSYAYSFVEQTFQMILMVSIFTSFPISKNEEHAHNAGTEKLILRIKHALEDANKYIEKMKWEL</sequence>
<protein>
    <submittedName>
        <fullName evidence="2">CHK domain-containing protein</fullName>
    </submittedName>
</protein>
<dbReference type="WBParaSite" id="RSKR_0001092100.1">
    <property type="protein sequence ID" value="RSKR_0001092100.1"/>
    <property type="gene ID" value="RSKR_0001092100"/>
</dbReference>